<organism evidence="4 5">
    <name type="scientific">Elasticomyces elasticus</name>
    <dbReference type="NCBI Taxonomy" id="574655"/>
    <lineage>
        <taxon>Eukaryota</taxon>
        <taxon>Fungi</taxon>
        <taxon>Dikarya</taxon>
        <taxon>Ascomycota</taxon>
        <taxon>Pezizomycotina</taxon>
        <taxon>Dothideomycetes</taxon>
        <taxon>Dothideomycetidae</taxon>
        <taxon>Mycosphaerellales</taxon>
        <taxon>Teratosphaeriaceae</taxon>
        <taxon>Elasticomyces</taxon>
    </lineage>
</organism>
<protein>
    <recommendedName>
        <fullName evidence="3">DUF7626 domain-containing protein</fullName>
    </recommendedName>
</protein>
<feature type="compositionally biased region" description="Acidic residues" evidence="2">
    <location>
        <begin position="43"/>
        <end position="52"/>
    </location>
</feature>
<feature type="domain" description="DUF7626" evidence="3">
    <location>
        <begin position="90"/>
        <end position="143"/>
    </location>
</feature>
<dbReference type="Proteomes" id="UP001310594">
    <property type="component" value="Unassembled WGS sequence"/>
</dbReference>
<feature type="coiled-coil region" evidence="1">
    <location>
        <begin position="239"/>
        <end position="305"/>
    </location>
</feature>
<sequence>MVGLASGLFFGGTVAIEQTGRDDRILATEAPGAAASANTPDYYESDADEDIPYENPQTGEAYTLKNAKEAPKAGRVAGGKAAVPKRVIADYDSDDGRIIALKQQGYADEYVANKLISEGRIRYQAKTVGSRWLRLRKALEQKENDRLDDELSDWHVGEDADLHESVKLVEDKFQRELKKLTDKRWTEVSATLSCKLAKKKYSGKACKERYEGVQNGTALLPIEVDPDKERRRILRETRIAAARRGRAEAAAEVRRAEREKAARVEAKKAEDLEREKAMILLKRKREAEKEELARIKKERFEQTQRARAAKKAAEAQAAAELKWRNTQRLSEKAVWEKLAGRKWRHDIAVIDDVSDTPITDRALADDDSDASDYVDDEILDREHKRNCGLLGGFSLIQAKKAEGNASRVTVAKKGRDPTVPVINAATLADPRMNLSSTDLSALLVERGLASKRADESHPQAIARLRAADQDLSSAELHDKLKRHFLRTKGTRAEKLAALAEHEAEEL</sequence>
<keyword evidence="1" id="KW-0175">Coiled coil</keyword>
<evidence type="ECO:0000256" key="1">
    <source>
        <dbReference type="SAM" id="Coils"/>
    </source>
</evidence>
<accession>A0AAN7VZZ0</accession>
<dbReference type="AlphaFoldDB" id="A0AAN7VZZ0"/>
<evidence type="ECO:0000259" key="3">
    <source>
        <dbReference type="Pfam" id="PF24625"/>
    </source>
</evidence>
<reference evidence="4" key="1">
    <citation type="submission" date="2023-08" db="EMBL/GenBank/DDBJ databases">
        <title>Black Yeasts Isolated from many extreme environments.</title>
        <authorList>
            <person name="Coleine C."/>
            <person name="Stajich J.E."/>
            <person name="Selbmann L."/>
        </authorList>
    </citation>
    <scope>NUCLEOTIDE SEQUENCE</scope>
    <source>
        <strain evidence="4">CCFEE 5810</strain>
    </source>
</reference>
<evidence type="ECO:0000313" key="5">
    <source>
        <dbReference type="Proteomes" id="UP001310594"/>
    </source>
</evidence>
<evidence type="ECO:0000313" key="4">
    <source>
        <dbReference type="EMBL" id="KAK5692527.1"/>
    </source>
</evidence>
<dbReference type="Pfam" id="PF24625">
    <property type="entry name" value="DUF7626"/>
    <property type="match status" value="1"/>
</dbReference>
<feature type="region of interest" description="Disordered" evidence="2">
    <location>
        <begin position="29"/>
        <end position="57"/>
    </location>
</feature>
<gene>
    <name evidence="4" type="ORF">LTR97_010836</name>
</gene>
<dbReference type="InterPro" id="IPR056043">
    <property type="entry name" value="DUF7626"/>
</dbReference>
<evidence type="ECO:0000256" key="2">
    <source>
        <dbReference type="SAM" id="MobiDB-lite"/>
    </source>
</evidence>
<proteinExistence type="predicted"/>
<dbReference type="EMBL" id="JAVRQU010000019">
    <property type="protein sequence ID" value="KAK5692527.1"/>
    <property type="molecule type" value="Genomic_DNA"/>
</dbReference>
<name>A0AAN7VZZ0_9PEZI</name>
<comment type="caution">
    <text evidence="4">The sequence shown here is derived from an EMBL/GenBank/DDBJ whole genome shotgun (WGS) entry which is preliminary data.</text>
</comment>